<protein>
    <submittedName>
        <fullName evidence="1">Uncharacterized protein</fullName>
    </submittedName>
</protein>
<organism evidence="1 2">
    <name type="scientific">Reticulomyxa filosa</name>
    <dbReference type="NCBI Taxonomy" id="46433"/>
    <lineage>
        <taxon>Eukaryota</taxon>
        <taxon>Sar</taxon>
        <taxon>Rhizaria</taxon>
        <taxon>Retaria</taxon>
        <taxon>Foraminifera</taxon>
        <taxon>Monothalamids</taxon>
        <taxon>Reticulomyxidae</taxon>
        <taxon>Reticulomyxa</taxon>
    </lineage>
</organism>
<evidence type="ECO:0000313" key="1">
    <source>
        <dbReference type="EMBL" id="ETO10939.1"/>
    </source>
</evidence>
<gene>
    <name evidence="1" type="ORF">RFI_26439</name>
</gene>
<dbReference type="Proteomes" id="UP000023152">
    <property type="component" value="Unassembled WGS sequence"/>
</dbReference>
<comment type="caution">
    <text evidence="1">The sequence shown here is derived from an EMBL/GenBank/DDBJ whole genome shotgun (WGS) entry which is preliminary data.</text>
</comment>
<feature type="non-terminal residue" evidence="1">
    <location>
        <position position="1"/>
    </location>
</feature>
<sequence>NLILVAIPGKKRPCVVLLPSREVNDRKKQEEDKVELKFNEINEVNENKNGNNIGNLEKKEWKRKNIKVLYSSYSITLINIDIELASMSIDCVYYIPFVWSYWSQFEIVSTRKKFIRKNCTEICKKYRYRLFSVRRIPNENLHT</sequence>
<keyword evidence="2" id="KW-1185">Reference proteome</keyword>
<evidence type="ECO:0000313" key="2">
    <source>
        <dbReference type="Proteomes" id="UP000023152"/>
    </source>
</evidence>
<dbReference type="EMBL" id="ASPP01022964">
    <property type="protein sequence ID" value="ETO10939.1"/>
    <property type="molecule type" value="Genomic_DNA"/>
</dbReference>
<reference evidence="1 2" key="1">
    <citation type="journal article" date="2013" name="Curr. Biol.">
        <title>The Genome of the Foraminiferan Reticulomyxa filosa.</title>
        <authorList>
            <person name="Glockner G."/>
            <person name="Hulsmann N."/>
            <person name="Schleicher M."/>
            <person name="Noegel A.A."/>
            <person name="Eichinger L."/>
            <person name="Gallinger C."/>
            <person name="Pawlowski J."/>
            <person name="Sierra R."/>
            <person name="Euteneuer U."/>
            <person name="Pillet L."/>
            <person name="Moustafa A."/>
            <person name="Platzer M."/>
            <person name="Groth M."/>
            <person name="Szafranski K."/>
            <person name="Schliwa M."/>
        </authorList>
    </citation>
    <scope>NUCLEOTIDE SEQUENCE [LARGE SCALE GENOMIC DNA]</scope>
</reference>
<proteinExistence type="predicted"/>
<accession>X6MAS0</accession>
<name>X6MAS0_RETFI</name>
<dbReference type="AlphaFoldDB" id="X6MAS0"/>